<keyword evidence="7" id="KW-0503">Monooxygenase</keyword>
<comment type="similarity">
    <text evidence="2">Belongs to the FAD-binding monooxygenase family.</text>
</comment>
<evidence type="ECO:0000256" key="5">
    <source>
        <dbReference type="ARBA" id="ARBA00022857"/>
    </source>
</evidence>
<reference evidence="9" key="1">
    <citation type="submission" date="2021-01" db="EMBL/GenBank/DDBJ databases">
        <title>Microvirga sp.</title>
        <authorList>
            <person name="Kim M.K."/>
        </authorList>
    </citation>
    <scope>NUCLEOTIDE SEQUENCE</scope>
    <source>
        <strain evidence="9">5420S-16</strain>
    </source>
</reference>
<evidence type="ECO:0000256" key="8">
    <source>
        <dbReference type="SAM" id="Phobius"/>
    </source>
</evidence>
<sequence length="498" mass="55993">MQDTIEHQRDQHFDMLIVGAGLSGIGAAYYLQTRCPTKTFAVLEAREESGGTWDLFRYPGVRSDSDMYTLGYSFRPWRHEKAITDGPSILQYIRDTAEEHGIDRKIRFGHRVIRSVWSSSDAQWTIVAEVGPEKQALRYTCSFLYICCGYYDYGEGYLPGWPGMNRFNGPIVHPQHWPGNLDYEGRRVVIIGSGATAVTLAPAMAATAAHVTVLQRSPTYVVSLPAQDAVANWLHRWLPERLSHGLARWKNVLVSMFFYNLARVSPERMRQQITKAVQQELGPDYDVGRHFTPTYNPWDQRLCLIPDADLFQAIRSGTVSIVTDDIEAFTETGLQLRSGEELTADIIVTAAGLKVKLLGGMVITVDDVPVNPSKTLLYKGMMFSDIPNLACAIGYTNASWTLKCELTSAYVCRLLNYMDHNGYAWCVPRRRDDVVEEPAIPLTSGYIQRAAAILPKQGSRRPWRLYQNYALDMAALRFGRVADGTLEFGPPGCDRRMA</sequence>
<evidence type="ECO:0000313" key="10">
    <source>
        <dbReference type="Proteomes" id="UP000605848"/>
    </source>
</evidence>
<dbReference type="Pfam" id="PF00743">
    <property type="entry name" value="FMO-like"/>
    <property type="match status" value="1"/>
</dbReference>
<dbReference type="GO" id="GO:0004499">
    <property type="term" value="F:N,N-dimethylaniline monooxygenase activity"/>
    <property type="evidence" value="ECO:0007669"/>
    <property type="project" value="InterPro"/>
</dbReference>
<feature type="transmembrane region" description="Helical" evidence="8">
    <location>
        <begin position="12"/>
        <end position="31"/>
    </location>
</feature>
<dbReference type="Proteomes" id="UP000605848">
    <property type="component" value="Unassembled WGS sequence"/>
</dbReference>
<dbReference type="FunFam" id="3.50.50.60:FF:000228">
    <property type="entry name" value="FAD-containing monooxygenase EthA"/>
    <property type="match status" value="1"/>
</dbReference>
<dbReference type="PRINTS" id="PR00411">
    <property type="entry name" value="PNDRDTASEI"/>
</dbReference>
<gene>
    <name evidence="9" type="ORF">JKG68_16160</name>
</gene>
<evidence type="ECO:0000313" key="9">
    <source>
        <dbReference type="EMBL" id="MBL0405504.1"/>
    </source>
</evidence>
<keyword evidence="6" id="KW-0560">Oxidoreductase</keyword>
<dbReference type="InterPro" id="IPR051820">
    <property type="entry name" value="FAD-binding_MO"/>
</dbReference>
<dbReference type="SUPFAM" id="SSF51905">
    <property type="entry name" value="FAD/NAD(P)-binding domain"/>
    <property type="match status" value="1"/>
</dbReference>
<accession>A0A936ZIW1</accession>
<evidence type="ECO:0000256" key="2">
    <source>
        <dbReference type="ARBA" id="ARBA00010139"/>
    </source>
</evidence>
<keyword evidence="8" id="KW-0472">Membrane</keyword>
<protein>
    <submittedName>
        <fullName evidence="9">NAD(P)/FAD-dependent oxidoreductase</fullName>
    </submittedName>
</protein>
<keyword evidence="8" id="KW-0812">Transmembrane</keyword>
<dbReference type="PANTHER" id="PTHR43872:SF1">
    <property type="entry name" value="MONOOXYGENASE, PUTATIVE (AFU_ORTHOLOGUE AFUA_8G02570)-RELATED"/>
    <property type="match status" value="1"/>
</dbReference>
<evidence type="ECO:0000256" key="1">
    <source>
        <dbReference type="ARBA" id="ARBA00001974"/>
    </source>
</evidence>
<comment type="cofactor">
    <cofactor evidence="1">
        <name>FAD</name>
        <dbReference type="ChEBI" id="CHEBI:57692"/>
    </cofactor>
</comment>
<dbReference type="GO" id="GO:0050661">
    <property type="term" value="F:NADP binding"/>
    <property type="evidence" value="ECO:0007669"/>
    <property type="project" value="InterPro"/>
</dbReference>
<dbReference type="InterPro" id="IPR036188">
    <property type="entry name" value="FAD/NAD-bd_sf"/>
</dbReference>
<organism evidence="9 10">
    <name type="scientific">Microvirga aerilata</name>
    <dbReference type="NCBI Taxonomy" id="670292"/>
    <lineage>
        <taxon>Bacteria</taxon>
        <taxon>Pseudomonadati</taxon>
        <taxon>Pseudomonadota</taxon>
        <taxon>Alphaproteobacteria</taxon>
        <taxon>Hyphomicrobiales</taxon>
        <taxon>Methylobacteriaceae</taxon>
        <taxon>Microvirga</taxon>
    </lineage>
</organism>
<keyword evidence="3" id="KW-0285">Flavoprotein</keyword>
<keyword evidence="4" id="KW-0274">FAD</keyword>
<dbReference type="EMBL" id="JAEQMY010000023">
    <property type="protein sequence ID" value="MBL0405504.1"/>
    <property type="molecule type" value="Genomic_DNA"/>
</dbReference>
<comment type="caution">
    <text evidence="9">The sequence shown here is derived from an EMBL/GenBank/DDBJ whole genome shotgun (WGS) entry which is preliminary data.</text>
</comment>
<evidence type="ECO:0000256" key="7">
    <source>
        <dbReference type="ARBA" id="ARBA00023033"/>
    </source>
</evidence>
<dbReference type="GO" id="GO:0050660">
    <property type="term" value="F:flavin adenine dinucleotide binding"/>
    <property type="evidence" value="ECO:0007669"/>
    <property type="project" value="InterPro"/>
</dbReference>
<dbReference type="Gene3D" id="3.50.50.60">
    <property type="entry name" value="FAD/NAD(P)-binding domain"/>
    <property type="match status" value="3"/>
</dbReference>
<dbReference type="Pfam" id="PF13450">
    <property type="entry name" value="NAD_binding_8"/>
    <property type="match status" value="1"/>
</dbReference>
<dbReference type="AlphaFoldDB" id="A0A936ZIW1"/>
<evidence type="ECO:0000256" key="6">
    <source>
        <dbReference type="ARBA" id="ARBA00023002"/>
    </source>
</evidence>
<proteinExistence type="inferred from homology"/>
<dbReference type="InterPro" id="IPR020946">
    <property type="entry name" value="Flavin_mOase-like"/>
</dbReference>
<evidence type="ECO:0000256" key="4">
    <source>
        <dbReference type="ARBA" id="ARBA00022827"/>
    </source>
</evidence>
<evidence type="ECO:0000256" key="3">
    <source>
        <dbReference type="ARBA" id="ARBA00022630"/>
    </source>
</evidence>
<keyword evidence="8" id="KW-1133">Transmembrane helix</keyword>
<keyword evidence="10" id="KW-1185">Reference proteome</keyword>
<name>A0A936ZIW1_9HYPH</name>
<dbReference type="PANTHER" id="PTHR43872">
    <property type="entry name" value="MONOOXYGENASE, PUTATIVE (AFU_ORTHOLOGUE AFUA_8G02570)-RELATED"/>
    <property type="match status" value="1"/>
</dbReference>
<keyword evidence="5" id="KW-0521">NADP</keyword>